<dbReference type="Gene3D" id="3.40.50.300">
    <property type="entry name" value="P-loop containing nucleotide triphosphate hydrolases"/>
    <property type="match status" value="1"/>
</dbReference>
<dbReference type="EMBL" id="OU892290">
    <property type="protein sequence ID" value="CAG9763652.1"/>
    <property type="molecule type" value="Genomic_DNA"/>
</dbReference>
<dbReference type="PROSITE" id="PS51657">
    <property type="entry name" value="PSRV_HELICASE"/>
    <property type="match status" value="1"/>
</dbReference>
<evidence type="ECO:0000313" key="2">
    <source>
        <dbReference type="EMBL" id="CAG9763652.1"/>
    </source>
</evidence>
<dbReference type="OrthoDB" id="6768135at2759"/>
<proteinExistence type="predicted"/>
<dbReference type="SUPFAM" id="SSF52540">
    <property type="entry name" value="P-loop containing nucleoside triphosphate hydrolases"/>
    <property type="match status" value="1"/>
</dbReference>
<sequence length="1321" mass="152138">MSDATISESENFFCKVRSLGVCNNNPTCSQFAQYNISLIIDNSMGTHLPEANCEDEGCEVAPDNLISFISSPFEEQVVALNFPECETLQYDLRNIELTQLHHTIAGLLQKKGICPKCRSKLISDNLDPENRLIEKHGIETGTMKDLSAELIRELIPKIGIRAKFLKKFENYTNPQQLETPNVLQIGNANYQMIDLNDSILASLSPLTSTNIEMCSSSASSNISSAENLPSMPSQNVNQVLSTAVNTPSPSSSNQNMKTLKETGLKDLLISTTRGKLVMFSYKKNGKLLPEFRDKLVDLMLDAELEEHMDKKVSILRFQEMAAAIIALFPGECQVKSDENDENMQEAVDWLKHNIQPYLQLESRWRQTCQKRRTLLKNTPIDQYLKLFPILQTNEGYNMFNIDFEELYKQNDIFYLKWTSFSFKIFEYAKSNCNDKAVQDLVKQIESGILTEDGRNMRILKMMPYMMTPVTITRKWKPSKLEIEEAFILYIKSLDDLQVAIENRKIKLDKLKLNFQPKPIFIGSDLDNITSSYVRVDETLYLVESLLKAIEVTFKAIHALNASLRSFRNHCSLKHTESNQNVASCIAKDGPSVEYEAQDAAKEEFFKENEPDENNLDSFKLHFNNELLLFISKLYSLSHLPKTYIQLIINYLSELFGTLETLEKILTDNLTMPHHFKTSILSIFSLFKNPFESYKSEYLRVKEMESTENFIKPITYNIGECLTDVRSKQNILYKSVGVTAQFIPLRVQLKKFFENRTFYSAIQNYLEHIDQQQLGMSNIMQSALWTEIKRNFTGKTVFPLLLYYDDYETGNALGSHAGVHKLGAIYISLPCLPPQYSSKLNNIFLALLFHANDRKDFGNRAVLKILLDELSFLESNGIQICTGTKTEKIYFALALVLGDNLGMNSILGFNESFVANYFCRICKMSKDDTFFSCSQDSLLLRNSLNYEHDLVEIQDNSKTGIKEECVFHVLNNYNLTKNISVDPMHDLLEVHVPDAAIMLMIRNNMNNYPNLFDDLTAVIPPQLSVWTNSEHYKFRPVYLLDGGKINYARNSMIEQLELWRFSQKAYERRHYEVYKRLRLDYPPFIKELREMTENFCVVDRRTGKWLIRPTYKRKEYMYAFDGEKLLTVKKLENDYGYVPETISKTGGEYLLMSNDTELMLDDRLHEVCRNFDIVNFTPPVVQLTQSVPGCGKTHYILKTHKGLKQGQELKYDHAGRIENVDLILTSTKEAADDLKSRSIKESYTGDRKYYRTTHSYLLNSRDIFRTVYVDDALMRHPGELMFICALSGCARMVLLGDKNQIPYVNRRCLDSTHMILSTSVKY</sequence>
<dbReference type="InterPro" id="IPR027351">
    <property type="entry name" value="(+)RNA_virus_helicase_core_dom"/>
</dbReference>
<dbReference type="Pfam" id="PF21789">
    <property type="entry name" value="TNP-like_RNaseH_C"/>
    <property type="match status" value="1"/>
</dbReference>
<dbReference type="Proteomes" id="UP001152799">
    <property type="component" value="Chromosome 14"/>
</dbReference>
<dbReference type="Pfam" id="PF01443">
    <property type="entry name" value="Viral_helicase1"/>
    <property type="match status" value="1"/>
</dbReference>
<dbReference type="InterPro" id="IPR048367">
    <property type="entry name" value="TNP-like_RNaseH_C"/>
</dbReference>
<dbReference type="InterPro" id="IPR027417">
    <property type="entry name" value="P-loop_NTPase"/>
</dbReference>
<organism evidence="2 3">
    <name type="scientific">Ceutorhynchus assimilis</name>
    <name type="common">cabbage seed weevil</name>
    <dbReference type="NCBI Taxonomy" id="467358"/>
    <lineage>
        <taxon>Eukaryota</taxon>
        <taxon>Metazoa</taxon>
        <taxon>Ecdysozoa</taxon>
        <taxon>Arthropoda</taxon>
        <taxon>Hexapoda</taxon>
        <taxon>Insecta</taxon>
        <taxon>Pterygota</taxon>
        <taxon>Neoptera</taxon>
        <taxon>Endopterygota</taxon>
        <taxon>Coleoptera</taxon>
        <taxon>Polyphaga</taxon>
        <taxon>Cucujiformia</taxon>
        <taxon>Curculionidae</taxon>
        <taxon>Ceutorhynchinae</taxon>
        <taxon>Ceutorhynchus</taxon>
    </lineage>
</organism>
<feature type="domain" description="(+)RNA virus helicase C-terminal" evidence="1">
    <location>
        <begin position="1156"/>
        <end position="1321"/>
    </location>
</feature>
<name>A0A9N9QLJ7_9CUCU</name>
<keyword evidence="3" id="KW-1185">Reference proteome</keyword>
<reference evidence="2" key="1">
    <citation type="submission" date="2022-01" db="EMBL/GenBank/DDBJ databases">
        <authorList>
            <person name="King R."/>
        </authorList>
    </citation>
    <scope>NUCLEOTIDE SEQUENCE</scope>
</reference>
<accession>A0A9N9QLJ7</accession>
<evidence type="ECO:0000313" key="3">
    <source>
        <dbReference type="Proteomes" id="UP001152799"/>
    </source>
</evidence>
<gene>
    <name evidence="2" type="ORF">CEUTPL_LOCUS4310</name>
</gene>
<evidence type="ECO:0000259" key="1">
    <source>
        <dbReference type="PROSITE" id="PS51657"/>
    </source>
</evidence>
<protein>
    <recommendedName>
        <fullName evidence="1">(+)RNA virus helicase C-terminal domain-containing protein</fullName>
    </recommendedName>
</protein>
<dbReference type="GO" id="GO:0005524">
    <property type="term" value="F:ATP binding"/>
    <property type="evidence" value="ECO:0007669"/>
    <property type="project" value="InterPro"/>
</dbReference>